<sequence length="269" mass="30429">MKAAIITSTHKPSQQVKKRIQAACQSQGLTIDDQSPDMVISVGGDGTLLQAFHRYEDQLDHIRFVGIHTGHLGFYTDWIVEELDDFLLALREEQTNEAFDSISYPLLEVNVKLKDGSKQHHIALNEAALRRYEGTMTTEVYIKDRLFELFKGDGLCISTPTGSTGLNKSLGGAVIHPRLDAIQLTEIASLNNRVYRTLSSSMLIPADEYIRLYPQTDEMSGVMLAVDQETYPGEEIVEIQFQVAKERVHFARYRHTHFWNRVKNSFIGG</sequence>
<dbReference type="Proteomes" id="UP000243884">
    <property type="component" value="Unassembled WGS sequence"/>
</dbReference>
<feature type="binding site" evidence="8">
    <location>
        <begin position="45"/>
        <end position="46"/>
    </location>
    <ligand>
        <name>NAD(+)</name>
        <dbReference type="ChEBI" id="CHEBI:57540"/>
    </ligand>
</feature>
<dbReference type="GO" id="GO:0051287">
    <property type="term" value="F:NAD binding"/>
    <property type="evidence" value="ECO:0007669"/>
    <property type="project" value="UniProtKB-ARBA"/>
</dbReference>
<proteinExistence type="inferred from homology"/>
<dbReference type="InterPro" id="IPR016064">
    <property type="entry name" value="NAD/diacylglycerol_kinase_sf"/>
</dbReference>
<dbReference type="GO" id="GO:0005524">
    <property type="term" value="F:ATP binding"/>
    <property type="evidence" value="ECO:0007669"/>
    <property type="project" value="UniProtKB-KW"/>
</dbReference>
<dbReference type="GO" id="GO:0019674">
    <property type="term" value="P:NAD+ metabolic process"/>
    <property type="evidence" value="ECO:0007669"/>
    <property type="project" value="InterPro"/>
</dbReference>
<dbReference type="InterPro" id="IPR017438">
    <property type="entry name" value="ATP-NAD_kinase_N"/>
</dbReference>
<dbReference type="NCBIfam" id="NF003424">
    <property type="entry name" value="PRK04885.1"/>
    <property type="match status" value="1"/>
</dbReference>
<keyword evidence="4 8" id="KW-0067">ATP-binding</keyword>
<gene>
    <name evidence="8" type="primary">nadK</name>
    <name evidence="9" type="ORF">SAMN04487984_0743</name>
</gene>
<evidence type="ECO:0000313" key="9">
    <source>
        <dbReference type="EMBL" id="SMC36452.1"/>
    </source>
</evidence>
<feature type="binding site" evidence="8">
    <location>
        <begin position="125"/>
        <end position="126"/>
    </location>
    <ligand>
        <name>NAD(+)</name>
        <dbReference type="ChEBI" id="CHEBI:57540"/>
    </ligand>
</feature>
<dbReference type="STRING" id="371602.SAMN04487984_0743"/>
<evidence type="ECO:0000256" key="2">
    <source>
        <dbReference type="ARBA" id="ARBA00022741"/>
    </source>
</evidence>
<evidence type="ECO:0000256" key="4">
    <source>
        <dbReference type="ARBA" id="ARBA00022840"/>
    </source>
</evidence>
<dbReference type="GO" id="GO:0005737">
    <property type="term" value="C:cytoplasm"/>
    <property type="evidence" value="ECO:0007669"/>
    <property type="project" value="UniProtKB-SubCell"/>
</dbReference>
<dbReference type="PANTHER" id="PTHR20275">
    <property type="entry name" value="NAD KINASE"/>
    <property type="match status" value="1"/>
</dbReference>
<keyword evidence="6 8" id="KW-0520">NAD</keyword>
<comment type="function">
    <text evidence="8">Involved in the regulation of the intracellular balance of NAD and NADP, and is a key enzyme in the biosynthesis of NADP. Catalyzes specifically the phosphorylation on 2'-hydroxyl of the adenosine moiety of NAD to yield NADP.</text>
</comment>
<organism evidence="9 10">
    <name type="scientific">Aerococcus suis</name>
    <dbReference type="NCBI Taxonomy" id="371602"/>
    <lineage>
        <taxon>Bacteria</taxon>
        <taxon>Bacillati</taxon>
        <taxon>Bacillota</taxon>
        <taxon>Bacilli</taxon>
        <taxon>Lactobacillales</taxon>
        <taxon>Aerococcaceae</taxon>
        <taxon>Aerococcus</taxon>
    </lineage>
</organism>
<dbReference type="GO" id="GO:0046872">
    <property type="term" value="F:metal ion binding"/>
    <property type="evidence" value="ECO:0007669"/>
    <property type="project" value="UniProtKB-UniRule"/>
</dbReference>
<comment type="subcellular location">
    <subcellularLocation>
        <location evidence="8">Cytoplasm</location>
    </subcellularLocation>
</comment>
<feature type="binding site" evidence="8">
    <location>
        <position position="188"/>
    </location>
    <ligand>
        <name>NAD(+)</name>
        <dbReference type="ChEBI" id="CHEBI:57540"/>
    </ligand>
</feature>
<protein>
    <recommendedName>
        <fullName evidence="8">NAD kinase</fullName>
        <ecNumber evidence="8">2.7.1.23</ecNumber>
    </recommendedName>
    <alternativeName>
        <fullName evidence="8">ATP-dependent NAD kinase</fullName>
    </alternativeName>
</protein>
<feature type="active site" description="Proton acceptor" evidence="8">
    <location>
        <position position="45"/>
    </location>
</feature>
<keyword evidence="3 8" id="KW-0418">Kinase</keyword>
<dbReference type="PANTHER" id="PTHR20275:SF0">
    <property type="entry name" value="NAD KINASE"/>
    <property type="match status" value="1"/>
</dbReference>
<feature type="binding site" evidence="8">
    <location>
        <position position="151"/>
    </location>
    <ligand>
        <name>NAD(+)</name>
        <dbReference type="ChEBI" id="CHEBI:57540"/>
    </ligand>
</feature>
<feature type="binding site" evidence="8">
    <location>
        <position position="153"/>
    </location>
    <ligand>
        <name>NAD(+)</name>
        <dbReference type="ChEBI" id="CHEBI:57540"/>
    </ligand>
</feature>
<comment type="catalytic activity">
    <reaction evidence="7 8">
        <text>NAD(+) + ATP = ADP + NADP(+) + H(+)</text>
        <dbReference type="Rhea" id="RHEA:18629"/>
        <dbReference type="ChEBI" id="CHEBI:15378"/>
        <dbReference type="ChEBI" id="CHEBI:30616"/>
        <dbReference type="ChEBI" id="CHEBI:57540"/>
        <dbReference type="ChEBI" id="CHEBI:58349"/>
        <dbReference type="ChEBI" id="CHEBI:456216"/>
        <dbReference type="EC" id="2.7.1.23"/>
    </reaction>
</comment>
<dbReference type="Gene3D" id="3.40.50.10330">
    <property type="entry name" value="Probable inorganic polyphosphate/atp-NAD kinase, domain 1"/>
    <property type="match status" value="1"/>
</dbReference>
<evidence type="ECO:0000256" key="5">
    <source>
        <dbReference type="ARBA" id="ARBA00022857"/>
    </source>
</evidence>
<evidence type="ECO:0000256" key="3">
    <source>
        <dbReference type="ARBA" id="ARBA00022777"/>
    </source>
</evidence>
<reference evidence="10" key="1">
    <citation type="submission" date="2017-04" db="EMBL/GenBank/DDBJ databases">
        <authorList>
            <person name="Varghese N."/>
            <person name="Submissions S."/>
        </authorList>
    </citation>
    <scope>NUCLEOTIDE SEQUENCE [LARGE SCALE GENOMIC DNA]</scope>
    <source>
        <strain evidence="10">DSM 21500</strain>
    </source>
</reference>
<dbReference type="HAMAP" id="MF_00361">
    <property type="entry name" value="NAD_kinase"/>
    <property type="match status" value="1"/>
</dbReference>
<keyword evidence="8" id="KW-0963">Cytoplasm</keyword>
<dbReference type="RefSeq" id="WP_084098692.1">
    <property type="nucleotide sequence ID" value="NZ_FWXK01000003.1"/>
</dbReference>
<dbReference type="SUPFAM" id="SSF111331">
    <property type="entry name" value="NAD kinase/diacylglycerol kinase-like"/>
    <property type="match status" value="1"/>
</dbReference>
<comment type="similarity">
    <text evidence="8">Belongs to the NAD kinase family.</text>
</comment>
<dbReference type="Pfam" id="PF01513">
    <property type="entry name" value="NAD_kinase"/>
    <property type="match status" value="1"/>
</dbReference>
<keyword evidence="1 8" id="KW-0808">Transferase</keyword>
<dbReference type="EMBL" id="FWXK01000003">
    <property type="protein sequence ID" value="SMC36452.1"/>
    <property type="molecule type" value="Genomic_DNA"/>
</dbReference>
<dbReference type="InterPro" id="IPR017437">
    <property type="entry name" value="ATP-NAD_kinase_PpnK-typ_C"/>
</dbReference>
<comment type="caution">
    <text evidence="8">Lacks conserved residue(s) required for the propagation of feature annotation.</text>
</comment>
<keyword evidence="5 8" id="KW-0521">NADP</keyword>
<keyword evidence="2 8" id="KW-0547">Nucleotide-binding</keyword>
<evidence type="ECO:0000256" key="6">
    <source>
        <dbReference type="ARBA" id="ARBA00023027"/>
    </source>
</evidence>
<dbReference type="InterPro" id="IPR002504">
    <property type="entry name" value="NADK"/>
</dbReference>
<evidence type="ECO:0000313" key="10">
    <source>
        <dbReference type="Proteomes" id="UP000243884"/>
    </source>
</evidence>
<dbReference type="GO" id="GO:0006741">
    <property type="term" value="P:NADP+ biosynthetic process"/>
    <property type="evidence" value="ECO:0007669"/>
    <property type="project" value="UniProtKB-UniRule"/>
</dbReference>
<dbReference type="Gene3D" id="2.60.200.30">
    <property type="entry name" value="Probable inorganic polyphosphate/atp-NAD kinase, domain 2"/>
    <property type="match status" value="1"/>
</dbReference>
<accession>A0A1W1YJZ9</accession>
<evidence type="ECO:0000256" key="8">
    <source>
        <dbReference type="HAMAP-Rule" id="MF_00361"/>
    </source>
</evidence>
<dbReference type="GO" id="GO:0003951">
    <property type="term" value="F:NAD+ kinase activity"/>
    <property type="evidence" value="ECO:0007669"/>
    <property type="project" value="UniProtKB-UniRule"/>
</dbReference>
<evidence type="ECO:0000256" key="1">
    <source>
        <dbReference type="ARBA" id="ARBA00022679"/>
    </source>
</evidence>
<keyword evidence="10" id="KW-1185">Reference proteome</keyword>
<evidence type="ECO:0000256" key="7">
    <source>
        <dbReference type="ARBA" id="ARBA00047925"/>
    </source>
</evidence>
<dbReference type="EC" id="2.7.1.23" evidence="8"/>
<dbReference type="Pfam" id="PF20143">
    <property type="entry name" value="NAD_kinase_C"/>
    <property type="match status" value="1"/>
</dbReference>
<dbReference type="AlphaFoldDB" id="A0A1W1YJZ9"/>
<comment type="cofactor">
    <cofactor evidence="8">
        <name>a divalent metal cation</name>
        <dbReference type="ChEBI" id="CHEBI:60240"/>
    </cofactor>
</comment>
<dbReference type="OrthoDB" id="9774737at2"/>
<name>A0A1W1YJZ9_9LACT</name>